<evidence type="ECO:0000256" key="4">
    <source>
        <dbReference type="ARBA" id="ARBA00023163"/>
    </source>
</evidence>
<name>A0A699ZM90_HAELA</name>
<reference evidence="9 10" key="1">
    <citation type="submission" date="2020-02" db="EMBL/GenBank/DDBJ databases">
        <title>Draft genome sequence of Haematococcus lacustris strain NIES-144.</title>
        <authorList>
            <person name="Morimoto D."/>
            <person name="Nakagawa S."/>
            <person name="Yoshida T."/>
            <person name="Sawayama S."/>
        </authorList>
    </citation>
    <scope>NUCLEOTIDE SEQUENCE [LARGE SCALE GENOMIC DNA]</scope>
    <source>
        <strain evidence="9 10">NIES-144</strain>
    </source>
</reference>
<feature type="domain" description="RNA polymerase Rpb7-like N-terminal" evidence="7">
    <location>
        <begin position="3"/>
        <end position="36"/>
    </location>
</feature>
<evidence type="ECO:0000256" key="6">
    <source>
        <dbReference type="ARBA" id="ARBA00077605"/>
    </source>
</evidence>
<evidence type="ECO:0000256" key="3">
    <source>
        <dbReference type="ARBA" id="ARBA00022478"/>
    </source>
</evidence>
<dbReference type="PANTHER" id="PTHR12709">
    <property type="entry name" value="DNA-DIRECTED RNA POLYMERASE II, III"/>
    <property type="match status" value="1"/>
</dbReference>
<comment type="caution">
    <text evidence="9">The sequence shown here is derived from an EMBL/GenBank/DDBJ whole genome shotgun (WGS) entry which is preliminary data.</text>
</comment>
<dbReference type="Gene3D" id="3.30.1490.120">
    <property type="entry name" value="RNA polymerase Rpb7-like, N-terminal domain"/>
    <property type="match status" value="1"/>
</dbReference>
<dbReference type="Gene3D" id="2.40.50.140">
    <property type="entry name" value="Nucleic acid-binding proteins"/>
    <property type="match status" value="1"/>
</dbReference>
<comment type="similarity">
    <text evidence="2">Belongs to the eukaryotic RPB7/RPC8 RNA polymerase subunit family.</text>
</comment>
<dbReference type="SUPFAM" id="SSF50249">
    <property type="entry name" value="Nucleic acid-binding proteins"/>
    <property type="match status" value="1"/>
</dbReference>
<protein>
    <recommendedName>
        <fullName evidence="6">RNA polymerase III subunit C25</fullName>
    </recommendedName>
</protein>
<dbReference type="Proteomes" id="UP000485058">
    <property type="component" value="Unassembled WGS sequence"/>
</dbReference>
<evidence type="ECO:0000313" key="10">
    <source>
        <dbReference type="Proteomes" id="UP000485058"/>
    </source>
</evidence>
<evidence type="ECO:0000256" key="1">
    <source>
        <dbReference type="ARBA" id="ARBA00004123"/>
    </source>
</evidence>
<dbReference type="FunFam" id="2.40.50.140:FF:000221">
    <property type="entry name" value="DNA-directed RNA polymerase III subunit"/>
    <property type="match status" value="1"/>
</dbReference>
<sequence>MIEERFFDKVIPNVGLVVSLYDVQSIEGGFIYPNDGAAFFNVKFRIVVFRPFAGEVIVGKLKSCTKEGLHISLTFFEDIFVPEHALQDPSFYNESEKAWVWKWDGNDMFMDVGEEVRLKVHSVRFNPPPNPHDLANAVGDDKLLGTAAKPYVPMQVIGGVNEDGLGMLAWWGGGGGEEPGQEDMVE</sequence>
<comment type="subcellular location">
    <subcellularLocation>
        <location evidence="1">Nucleus</location>
    </subcellularLocation>
</comment>
<keyword evidence="3 9" id="KW-0240">DNA-directed RNA polymerase</keyword>
<proteinExistence type="inferred from homology"/>
<dbReference type="InterPro" id="IPR012340">
    <property type="entry name" value="NA-bd_OB-fold"/>
</dbReference>
<keyword evidence="5" id="KW-0539">Nucleus</keyword>
<keyword evidence="4" id="KW-0804">Transcription</keyword>
<dbReference type="AlphaFoldDB" id="A0A699ZM90"/>
<evidence type="ECO:0000259" key="7">
    <source>
        <dbReference type="Pfam" id="PF03876"/>
    </source>
</evidence>
<evidence type="ECO:0000256" key="2">
    <source>
        <dbReference type="ARBA" id="ARBA00009307"/>
    </source>
</evidence>
<dbReference type="Pfam" id="PF08292">
    <property type="entry name" value="RNA_pol_Rbc25"/>
    <property type="match status" value="1"/>
</dbReference>
<dbReference type="GO" id="GO:0006384">
    <property type="term" value="P:transcription initiation at RNA polymerase III promoter"/>
    <property type="evidence" value="ECO:0007669"/>
    <property type="project" value="TreeGrafter"/>
</dbReference>
<dbReference type="InterPro" id="IPR036898">
    <property type="entry name" value="RNA_pol_Rpb7-like_N_sf"/>
</dbReference>
<dbReference type="Pfam" id="PF03876">
    <property type="entry name" value="SHS2_Rpb7-N"/>
    <property type="match status" value="1"/>
</dbReference>
<accession>A0A699ZM90</accession>
<evidence type="ECO:0000313" key="9">
    <source>
        <dbReference type="EMBL" id="GFH20056.1"/>
    </source>
</evidence>
<dbReference type="PANTHER" id="PTHR12709:SF1">
    <property type="entry name" value="DNA-DIRECTED RNA POLYMERASE III SUBUNIT RPC8"/>
    <property type="match status" value="1"/>
</dbReference>
<dbReference type="InterPro" id="IPR045113">
    <property type="entry name" value="Rpb7-like"/>
</dbReference>
<dbReference type="GO" id="GO:0005666">
    <property type="term" value="C:RNA polymerase III complex"/>
    <property type="evidence" value="ECO:0007669"/>
    <property type="project" value="TreeGrafter"/>
</dbReference>
<dbReference type="InterPro" id="IPR005576">
    <property type="entry name" value="Rpb7-like_N"/>
</dbReference>
<evidence type="ECO:0000256" key="5">
    <source>
        <dbReference type="ARBA" id="ARBA00023242"/>
    </source>
</evidence>
<evidence type="ECO:0000259" key="8">
    <source>
        <dbReference type="Pfam" id="PF08292"/>
    </source>
</evidence>
<organism evidence="9 10">
    <name type="scientific">Haematococcus lacustris</name>
    <name type="common">Green alga</name>
    <name type="synonym">Haematococcus pluvialis</name>
    <dbReference type="NCBI Taxonomy" id="44745"/>
    <lineage>
        <taxon>Eukaryota</taxon>
        <taxon>Viridiplantae</taxon>
        <taxon>Chlorophyta</taxon>
        <taxon>core chlorophytes</taxon>
        <taxon>Chlorophyceae</taxon>
        <taxon>CS clade</taxon>
        <taxon>Chlamydomonadales</taxon>
        <taxon>Haematococcaceae</taxon>
        <taxon>Haematococcus</taxon>
    </lineage>
</organism>
<dbReference type="EMBL" id="BLLF01001566">
    <property type="protein sequence ID" value="GFH20056.1"/>
    <property type="molecule type" value="Genomic_DNA"/>
</dbReference>
<dbReference type="InterPro" id="IPR013238">
    <property type="entry name" value="RNA_pol_III_Rbc25"/>
</dbReference>
<keyword evidence="10" id="KW-1185">Reference proteome</keyword>
<feature type="domain" description="RNA polymerase III subunit Rpc25" evidence="8">
    <location>
        <begin position="55"/>
        <end position="171"/>
    </location>
</feature>
<gene>
    <name evidence="9" type="ORF">HaLaN_17115</name>
</gene>
<dbReference type="SUPFAM" id="SSF88798">
    <property type="entry name" value="N-terminal, heterodimerisation domain of RBP7 (RpoE)"/>
    <property type="match status" value="1"/>
</dbReference>